<comment type="caution">
    <text evidence="1">The sequence shown here is derived from an EMBL/GenBank/DDBJ whole genome shotgun (WGS) entry which is preliminary data.</text>
</comment>
<evidence type="ECO:0000313" key="2">
    <source>
        <dbReference type="Proteomes" id="UP000295680"/>
    </source>
</evidence>
<organism evidence="1 2">
    <name type="scientific">Actinocrispum wychmicini</name>
    <dbReference type="NCBI Taxonomy" id="1213861"/>
    <lineage>
        <taxon>Bacteria</taxon>
        <taxon>Bacillati</taxon>
        <taxon>Actinomycetota</taxon>
        <taxon>Actinomycetes</taxon>
        <taxon>Pseudonocardiales</taxon>
        <taxon>Pseudonocardiaceae</taxon>
        <taxon>Actinocrispum</taxon>
    </lineage>
</organism>
<reference evidence="1 2" key="1">
    <citation type="submission" date="2019-03" db="EMBL/GenBank/DDBJ databases">
        <title>Genomic Encyclopedia of Type Strains, Phase IV (KMG-IV): sequencing the most valuable type-strain genomes for metagenomic binning, comparative biology and taxonomic classification.</title>
        <authorList>
            <person name="Goeker M."/>
        </authorList>
    </citation>
    <scope>NUCLEOTIDE SEQUENCE [LARGE SCALE GENOMIC DNA]</scope>
    <source>
        <strain evidence="1 2">DSM 45934</strain>
    </source>
</reference>
<dbReference type="SUPFAM" id="SSF48452">
    <property type="entry name" value="TPR-like"/>
    <property type="match status" value="1"/>
</dbReference>
<proteinExistence type="predicted"/>
<dbReference type="InterPro" id="IPR011990">
    <property type="entry name" value="TPR-like_helical_dom_sf"/>
</dbReference>
<name>A0A4R2JH12_9PSEU</name>
<accession>A0A4R2JH12</accession>
<dbReference type="Gene3D" id="1.25.40.10">
    <property type="entry name" value="Tetratricopeptide repeat domain"/>
    <property type="match status" value="1"/>
</dbReference>
<dbReference type="AlphaFoldDB" id="A0A4R2JH12"/>
<dbReference type="RefSeq" id="WP_132118340.1">
    <property type="nucleotide sequence ID" value="NZ_SLWS01000005.1"/>
</dbReference>
<gene>
    <name evidence="1" type="ORF">EV192_1059</name>
</gene>
<keyword evidence="2" id="KW-1185">Reference proteome</keyword>
<dbReference type="OrthoDB" id="134712at2"/>
<sequence length="440" mass="48848">MSDDLQTVLSSFQRGDYVRTTRLCTRQLDIIESCSDPALELRLIRLLLIASELWWRDADTENFVPVRQVVSRAEQVAQHSGDLADRATTCYLRGLAVLTVDGLDHAIEMLTEAVGHARHAGDRFTELAALTKLGHISVGRNLTRGLTVLQHAETLMEQPIDRLRHPEEKHLLGMIRTQLRGYIGVAKFDLGEFTVSEAYLRESLECSTTPASGAMTSNYLGQLLTATGRFEEAEQVLRAILMPLADDPRASSHQGYNLVQLGKLYLEWGRPDAAAKPMLDGFRQVSEAGNLSVLPLARNFLAELLMHQSYAGRDLPRAAALFDETVAECIRTGFQRSEIAGLALGARVALARDDVNTALTSSEAAVRRLAETGTMPALRTEEVYFSRYEVLMAARRSDEARHWLGLARREVDHKAATITSKDRRATFLDRVPLNRAILAA</sequence>
<dbReference type="EMBL" id="SLWS01000005">
    <property type="protein sequence ID" value="TCO57947.1"/>
    <property type="molecule type" value="Genomic_DNA"/>
</dbReference>
<evidence type="ECO:0000313" key="1">
    <source>
        <dbReference type="EMBL" id="TCO57947.1"/>
    </source>
</evidence>
<dbReference type="Proteomes" id="UP000295680">
    <property type="component" value="Unassembled WGS sequence"/>
</dbReference>
<protein>
    <submittedName>
        <fullName evidence="1">Uncharacterized protein</fullName>
    </submittedName>
</protein>